<evidence type="ECO:0000313" key="3">
    <source>
        <dbReference type="Proteomes" id="UP000477782"/>
    </source>
</evidence>
<evidence type="ECO:0000313" key="2">
    <source>
        <dbReference type="EMBL" id="NEY89125.1"/>
    </source>
</evidence>
<keyword evidence="1" id="KW-0732">Signal</keyword>
<gene>
    <name evidence="2" type="ORF">G4Z14_02355</name>
</gene>
<dbReference type="RefSeq" id="WP_164623135.1">
    <property type="nucleotide sequence ID" value="NZ_JAAIVJ010000001.1"/>
</dbReference>
<protein>
    <submittedName>
        <fullName evidence="2">Uncharacterized protein</fullName>
    </submittedName>
</protein>
<feature type="signal peptide" evidence="1">
    <location>
        <begin position="1"/>
        <end position="16"/>
    </location>
</feature>
<dbReference type="AlphaFoldDB" id="A0A6M0QNW2"/>
<comment type="caution">
    <text evidence="2">The sequence shown here is derived from an EMBL/GenBank/DDBJ whole genome shotgun (WGS) entry which is preliminary data.</text>
</comment>
<organism evidence="2 3">
    <name type="scientific">Tabrizicola oligotrophica</name>
    <dbReference type="NCBI Taxonomy" id="2710650"/>
    <lineage>
        <taxon>Bacteria</taxon>
        <taxon>Pseudomonadati</taxon>
        <taxon>Pseudomonadota</taxon>
        <taxon>Alphaproteobacteria</taxon>
        <taxon>Rhodobacterales</taxon>
        <taxon>Paracoccaceae</taxon>
        <taxon>Tabrizicola</taxon>
    </lineage>
</organism>
<reference evidence="2 3" key="1">
    <citation type="submission" date="2020-02" db="EMBL/GenBank/DDBJ databases">
        <authorList>
            <person name="Chen W.-M."/>
        </authorList>
    </citation>
    <scope>NUCLEOTIDE SEQUENCE [LARGE SCALE GENOMIC DNA]</scope>
    <source>
        <strain evidence="2 3">KMS-5</strain>
    </source>
</reference>
<keyword evidence="3" id="KW-1185">Reference proteome</keyword>
<accession>A0A6M0QNW2</accession>
<dbReference type="EMBL" id="JAAIVJ010000001">
    <property type="protein sequence ID" value="NEY89125.1"/>
    <property type="molecule type" value="Genomic_DNA"/>
</dbReference>
<sequence length="154" mass="16408">MRPVLALCLLASPALAESPREALFPGDEGCYRRDYDAGHLATHPDQLVREIRLSPDKAVLDARYLVLKVQVRLRGSDDELLANAYCENTGGSLSCGLEGDAGWLTLEPTARGLRASVGRDGIGFETDTGFVTLGGGQSDDTVFAIPRASAEACQ</sequence>
<dbReference type="Proteomes" id="UP000477782">
    <property type="component" value="Unassembled WGS sequence"/>
</dbReference>
<proteinExistence type="predicted"/>
<evidence type="ECO:0000256" key="1">
    <source>
        <dbReference type="SAM" id="SignalP"/>
    </source>
</evidence>
<feature type="chain" id="PRO_5026979855" evidence="1">
    <location>
        <begin position="17"/>
        <end position="154"/>
    </location>
</feature>
<name>A0A6M0QNW2_9RHOB</name>